<evidence type="ECO:0000313" key="5">
    <source>
        <dbReference type="Proteomes" id="UP001195483"/>
    </source>
</evidence>
<evidence type="ECO:0000259" key="3">
    <source>
        <dbReference type="Pfam" id="PF00685"/>
    </source>
</evidence>
<feature type="domain" description="Sulfotransferase" evidence="3">
    <location>
        <begin position="39"/>
        <end position="289"/>
    </location>
</feature>
<dbReference type="FunFam" id="3.40.50.300:FF:000433">
    <property type="entry name" value="Estrogen sulfotransferase"/>
    <property type="match status" value="1"/>
</dbReference>
<evidence type="ECO:0000256" key="1">
    <source>
        <dbReference type="ARBA" id="ARBA00005771"/>
    </source>
</evidence>
<accession>A0AAE0S5R3</accession>
<dbReference type="SUPFAM" id="SSF52540">
    <property type="entry name" value="P-loop containing nucleoside triphosphate hydrolases"/>
    <property type="match status" value="1"/>
</dbReference>
<dbReference type="InterPro" id="IPR000863">
    <property type="entry name" value="Sulfotransferase_dom"/>
</dbReference>
<protein>
    <recommendedName>
        <fullName evidence="3">Sulfotransferase domain-containing protein</fullName>
    </recommendedName>
</protein>
<comment type="similarity">
    <text evidence="1">Belongs to the sulfotransferase 1 family.</text>
</comment>
<evidence type="ECO:0000256" key="2">
    <source>
        <dbReference type="ARBA" id="ARBA00022679"/>
    </source>
</evidence>
<reference evidence="4" key="2">
    <citation type="journal article" date="2021" name="Genome Biol. Evol.">
        <title>Developing a high-quality reference genome for a parasitic bivalve with doubly uniparental inheritance (Bivalvia: Unionida).</title>
        <authorList>
            <person name="Smith C.H."/>
        </authorList>
    </citation>
    <scope>NUCLEOTIDE SEQUENCE</scope>
    <source>
        <strain evidence="4">CHS0354</strain>
        <tissue evidence="4">Mantle</tissue>
    </source>
</reference>
<dbReference type="Gene3D" id="3.40.50.300">
    <property type="entry name" value="P-loop containing nucleotide triphosphate hydrolases"/>
    <property type="match status" value="1"/>
</dbReference>
<evidence type="ECO:0000313" key="4">
    <source>
        <dbReference type="EMBL" id="KAK3585664.1"/>
    </source>
</evidence>
<dbReference type="PANTHER" id="PTHR11783">
    <property type="entry name" value="SULFOTRANSFERASE SULT"/>
    <property type="match status" value="1"/>
</dbReference>
<name>A0AAE0S5R3_9BIVA</name>
<dbReference type="Pfam" id="PF00685">
    <property type="entry name" value="Sulfotransfer_1"/>
    <property type="match status" value="1"/>
</dbReference>
<dbReference type="AlphaFoldDB" id="A0AAE0S5R3"/>
<gene>
    <name evidence="4" type="ORF">CHS0354_004593</name>
</gene>
<dbReference type="Proteomes" id="UP001195483">
    <property type="component" value="Unassembled WGS sequence"/>
</dbReference>
<comment type="caution">
    <text evidence="4">The sequence shown here is derived from an EMBL/GenBank/DDBJ whole genome shotgun (WGS) entry which is preliminary data.</text>
</comment>
<keyword evidence="5" id="KW-1185">Reference proteome</keyword>
<reference evidence="4" key="3">
    <citation type="submission" date="2023-05" db="EMBL/GenBank/DDBJ databases">
        <authorList>
            <person name="Smith C.H."/>
        </authorList>
    </citation>
    <scope>NUCLEOTIDE SEQUENCE</scope>
    <source>
        <strain evidence="4">CHS0354</strain>
        <tissue evidence="4">Mantle</tissue>
    </source>
</reference>
<dbReference type="EMBL" id="JAEAOA010000333">
    <property type="protein sequence ID" value="KAK3585664.1"/>
    <property type="molecule type" value="Genomic_DNA"/>
</dbReference>
<reference evidence="4" key="1">
    <citation type="journal article" date="2021" name="Genome Biol. Evol.">
        <title>A High-Quality Reference Genome for a Parasitic Bivalve with Doubly Uniparental Inheritance (Bivalvia: Unionida).</title>
        <authorList>
            <person name="Smith C.H."/>
        </authorList>
    </citation>
    <scope>NUCLEOTIDE SEQUENCE</scope>
    <source>
        <strain evidence="4">CHS0354</strain>
    </source>
</reference>
<proteinExistence type="inferred from homology"/>
<dbReference type="GO" id="GO:0008146">
    <property type="term" value="F:sulfotransferase activity"/>
    <property type="evidence" value="ECO:0007669"/>
    <property type="project" value="InterPro"/>
</dbReference>
<sequence length="298" mass="35070">MASKFSHKLPEEHLYEGILFFGFSPPETLDAVKDFQVRDDDVFIVTYPKAGTTWLQEIVWLIMHDGDFLCAAKDPVYFRCPFLEFKDDVLHEVGLDLSNTMPSPRVIKSHLPVKLMPRQLFQNNKGKILLLFRNPKDICVSYYHFYRSSSSLGNFNGTFHEFLHMFVEGHVDHGSWFDFTRSWWSKRHEANVYILFYEDMKRDLKQCIIRLCEFLNKPLSENLVDKIVEHSSFESMNMNPMTNHLDVYSINSKISPQLRKGIVGDWKSHFTVGQNEIFDKIYEKEMGDVNIPFLYELE</sequence>
<keyword evidence="2" id="KW-0808">Transferase</keyword>
<organism evidence="4 5">
    <name type="scientific">Potamilus streckersoni</name>
    <dbReference type="NCBI Taxonomy" id="2493646"/>
    <lineage>
        <taxon>Eukaryota</taxon>
        <taxon>Metazoa</taxon>
        <taxon>Spiralia</taxon>
        <taxon>Lophotrochozoa</taxon>
        <taxon>Mollusca</taxon>
        <taxon>Bivalvia</taxon>
        <taxon>Autobranchia</taxon>
        <taxon>Heteroconchia</taxon>
        <taxon>Palaeoheterodonta</taxon>
        <taxon>Unionida</taxon>
        <taxon>Unionoidea</taxon>
        <taxon>Unionidae</taxon>
        <taxon>Ambleminae</taxon>
        <taxon>Lampsilini</taxon>
        <taxon>Potamilus</taxon>
    </lineage>
</organism>
<dbReference type="InterPro" id="IPR027417">
    <property type="entry name" value="P-loop_NTPase"/>
</dbReference>